<protein>
    <submittedName>
        <fullName evidence="1">Uncharacterized protein</fullName>
    </submittedName>
</protein>
<keyword evidence="2" id="KW-1185">Reference proteome</keyword>
<name>A0A317SFS4_9PEZI</name>
<evidence type="ECO:0000313" key="1">
    <source>
        <dbReference type="EMBL" id="PWW73245.1"/>
    </source>
</evidence>
<dbReference type="EMBL" id="PYWC01000083">
    <property type="protein sequence ID" value="PWW73245.1"/>
    <property type="molecule type" value="Genomic_DNA"/>
</dbReference>
<dbReference type="AlphaFoldDB" id="A0A317SFS4"/>
<comment type="caution">
    <text evidence="1">The sequence shown here is derived from an EMBL/GenBank/DDBJ whole genome shotgun (WGS) entry which is preliminary data.</text>
</comment>
<evidence type="ECO:0000313" key="2">
    <source>
        <dbReference type="Proteomes" id="UP000246991"/>
    </source>
</evidence>
<accession>A0A317SFS4</accession>
<reference evidence="1 2" key="1">
    <citation type="submission" date="2018-03" db="EMBL/GenBank/DDBJ databases">
        <title>Genomes of Pezizomycetes fungi and the evolution of truffles.</title>
        <authorList>
            <person name="Murat C."/>
            <person name="Payen T."/>
            <person name="Noel B."/>
            <person name="Kuo A."/>
            <person name="Martin F.M."/>
        </authorList>
    </citation>
    <scope>NUCLEOTIDE SEQUENCE [LARGE SCALE GENOMIC DNA]</scope>
    <source>
        <strain evidence="1">091103-1</strain>
    </source>
</reference>
<proteinExistence type="predicted"/>
<gene>
    <name evidence="1" type="ORF">C7212DRAFT_346973</name>
</gene>
<organism evidence="1 2">
    <name type="scientific">Tuber magnatum</name>
    <name type="common">white Piedmont truffle</name>
    <dbReference type="NCBI Taxonomy" id="42249"/>
    <lineage>
        <taxon>Eukaryota</taxon>
        <taxon>Fungi</taxon>
        <taxon>Dikarya</taxon>
        <taxon>Ascomycota</taxon>
        <taxon>Pezizomycotina</taxon>
        <taxon>Pezizomycetes</taxon>
        <taxon>Pezizales</taxon>
        <taxon>Tuberaceae</taxon>
        <taxon>Tuber</taxon>
    </lineage>
</organism>
<sequence>MPLVTNQISNLMVISNNSYGGGSRRYVTTILPSSPESETARLQKSTPYSVLSRPLLHPNHANPRPPTLTCPVPSCSLVFKGESAYGYLWRHIRRPGIYRRTGGEKDARLRLHKVEHDLLVATGITPVQRKREKNRVRAQKVSRAAGFELRARDMGVTEKVLVAQKVAIWEGMYAAKLNGDSIGPVGPSLGLGPRNKAERLLMKS</sequence>
<dbReference type="OrthoDB" id="5450301at2759"/>
<dbReference type="Proteomes" id="UP000246991">
    <property type="component" value="Unassembled WGS sequence"/>
</dbReference>